<sequence length="61" mass="7113">RGDFELRYPVLFQVFQDVSPVCRSPKSHKAADYWLRLIITTQRGRIQSVKGLFVYSLNVRG</sequence>
<reference evidence="1" key="1">
    <citation type="submission" date="2025-08" db="UniProtKB">
        <authorList>
            <consortium name="Ensembl"/>
        </authorList>
    </citation>
    <scope>IDENTIFICATION</scope>
</reference>
<dbReference type="Ensembl" id="ENSDLAT00005044710.2">
    <property type="protein sequence ID" value="ENSDLAP00005067494.1"/>
    <property type="gene ID" value="ENSDLAG00005018689.2"/>
</dbReference>
<dbReference type="AlphaFoldDB" id="A0A8P4G7J7"/>
<protein>
    <submittedName>
        <fullName evidence="1">Uncharacterized protein</fullName>
    </submittedName>
</protein>
<organism evidence="1 2">
    <name type="scientific">Dicentrarchus labrax</name>
    <name type="common">European seabass</name>
    <name type="synonym">Morone labrax</name>
    <dbReference type="NCBI Taxonomy" id="13489"/>
    <lineage>
        <taxon>Eukaryota</taxon>
        <taxon>Metazoa</taxon>
        <taxon>Chordata</taxon>
        <taxon>Craniata</taxon>
        <taxon>Vertebrata</taxon>
        <taxon>Euteleostomi</taxon>
        <taxon>Actinopterygii</taxon>
        <taxon>Neopterygii</taxon>
        <taxon>Teleostei</taxon>
        <taxon>Neoteleostei</taxon>
        <taxon>Acanthomorphata</taxon>
        <taxon>Eupercaria</taxon>
        <taxon>Moronidae</taxon>
        <taxon>Dicentrarchus</taxon>
    </lineage>
</organism>
<evidence type="ECO:0000313" key="2">
    <source>
        <dbReference type="Proteomes" id="UP000694389"/>
    </source>
</evidence>
<name>A0A8P4G7J7_DICLA</name>
<accession>A0A8P4G7J7</accession>
<keyword evidence="2" id="KW-1185">Reference proteome</keyword>
<dbReference type="Proteomes" id="UP000694389">
    <property type="component" value="Unassembled WGS sequence"/>
</dbReference>
<evidence type="ECO:0000313" key="1">
    <source>
        <dbReference type="Ensembl" id="ENSDLAP00005067494.1"/>
    </source>
</evidence>
<reference evidence="1" key="2">
    <citation type="submission" date="2025-09" db="UniProtKB">
        <authorList>
            <consortium name="Ensembl"/>
        </authorList>
    </citation>
    <scope>IDENTIFICATION</scope>
</reference>
<proteinExistence type="predicted"/>